<dbReference type="InterPro" id="IPR036138">
    <property type="entry name" value="PBP_dimer_sf"/>
</dbReference>
<evidence type="ECO:0000313" key="6">
    <source>
        <dbReference type="EMBL" id="PIT96331.1"/>
    </source>
</evidence>
<dbReference type="InterPro" id="IPR050515">
    <property type="entry name" value="Beta-lactam/transpept"/>
</dbReference>
<dbReference type="Gene3D" id="3.30.450.330">
    <property type="match status" value="1"/>
</dbReference>
<dbReference type="EMBL" id="PFAM01000008">
    <property type="protein sequence ID" value="PIT96331.1"/>
    <property type="molecule type" value="Genomic_DNA"/>
</dbReference>
<dbReference type="PANTHER" id="PTHR30627:SF1">
    <property type="entry name" value="PEPTIDOGLYCAN D,D-TRANSPEPTIDASE FTSI"/>
    <property type="match status" value="1"/>
</dbReference>
<comment type="subcellular location">
    <subcellularLocation>
        <location evidence="1">Membrane</location>
    </subcellularLocation>
</comment>
<gene>
    <name evidence="6" type="ORF">COT94_01400</name>
</gene>
<dbReference type="Pfam" id="PF00905">
    <property type="entry name" value="Transpeptidase"/>
    <property type="match status" value="1"/>
</dbReference>
<evidence type="ECO:0000259" key="5">
    <source>
        <dbReference type="Pfam" id="PF03717"/>
    </source>
</evidence>
<evidence type="ECO:0000259" key="4">
    <source>
        <dbReference type="Pfam" id="PF00905"/>
    </source>
</evidence>
<dbReference type="AlphaFoldDB" id="A0A2M6WUD7"/>
<dbReference type="InterPro" id="IPR012338">
    <property type="entry name" value="Beta-lactam/transpept-like"/>
</dbReference>
<keyword evidence="3" id="KW-1133">Transmembrane helix</keyword>
<evidence type="ECO:0000313" key="7">
    <source>
        <dbReference type="Proteomes" id="UP000228533"/>
    </source>
</evidence>
<dbReference type="GO" id="GO:0005886">
    <property type="term" value="C:plasma membrane"/>
    <property type="evidence" value="ECO:0007669"/>
    <property type="project" value="TreeGrafter"/>
</dbReference>
<dbReference type="Proteomes" id="UP000228533">
    <property type="component" value="Unassembled WGS sequence"/>
</dbReference>
<dbReference type="GO" id="GO:0008658">
    <property type="term" value="F:penicillin binding"/>
    <property type="evidence" value="ECO:0007669"/>
    <property type="project" value="InterPro"/>
</dbReference>
<feature type="transmembrane region" description="Helical" evidence="3">
    <location>
        <begin position="21"/>
        <end position="42"/>
    </location>
</feature>
<protein>
    <recommendedName>
        <fullName evidence="8">Penicillin-binding protein 2</fullName>
    </recommendedName>
</protein>
<keyword evidence="3" id="KW-0812">Transmembrane</keyword>
<dbReference type="Pfam" id="PF03717">
    <property type="entry name" value="PBP_dimer"/>
    <property type="match status" value="1"/>
</dbReference>
<evidence type="ECO:0008006" key="8">
    <source>
        <dbReference type="Google" id="ProtNLM"/>
    </source>
</evidence>
<accession>A0A2M6WUD7</accession>
<dbReference type="GO" id="GO:0071555">
    <property type="term" value="P:cell wall organization"/>
    <property type="evidence" value="ECO:0007669"/>
    <property type="project" value="TreeGrafter"/>
</dbReference>
<proteinExistence type="predicted"/>
<dbReference type="Gene3D" id="3.40.710.10">
    <property type="entry name" value="DD-peptidase/beta-lactamase superfamily"/>
    <property type="match status" value="1"/>
</dbReference>
<dbReference type="SUPFAM" id="SSF56601">
    <property type="entry name" value="beta-lactamase/transpeptidase-like"/>
    <property type="match status" value="1"/>
</dbReference>
<feature type="domain" description="Penicillin-binding protein transpeptidase" evidence="4">
    <location>
        <begin position="360"/>
        <end position="676"/>
    </location>
</feature>
<keyword evidence="2 3" id="KW-0472">Membrane</keyword>
<dbReference type="InterPro" id="IPR001460">
    <property type="entry name" value="PCN-bd_Tpept"/>
</dbReference>
<name>A0A2M6WUD7_9BACT</name>
<organism evidence="6 7">
    <name type="scientific">Candidatus Falkowbacteria bacterium CG10_big_fil_rev_8_21_14_0_10_37_14</name>
    <dbReference type="NCBI Taxonomy" id="1974561"/>
    <lineage>
        <taxon>Bacteria</taxon>
        <taxon>Candidatus Falkowiibacteriota</taxon>
    </lineage>
</organism>
<dbReference type="SUPFAM" id="SSF56519">
    <property type="entry name" value="Penicillin binding protein dimerisation domain"/>
    <property type="match status" value="1"/>
</dbReference>
<reference evidence="7" key="1">
    <citation type="submission" date="2017-09" db="EMBL/GenBank/DDBJ databases">
        <title>Depth-based differentiation of microbial function through sediment-hosted aquifers and enrichment of novel symbionts in the deep terrestrial subsurface.</title>
        <authorList>
            <person name="Probst A.J."/>
            <person name="Ladd B."/>
            <person name="Jarett J.K."/>
            <person name="Geller-Mcgrath D.E."/>
            <person name="Sieber C.M.K."/>
            <person name="Emerson J.B."/>
            <person name="Anantharaman K."/>
            <person name="Thomas B.C."/>
            <person name="Malmstrom R."/>
            <person name="Stieglmeier M."/>
            <person name="Klingl A."/>
            <person name="Woyke T."/>
            <person name="Ryan C.M."/>
            <person name="Banfield J.F."/>
        </authorList>
    </citation>
    <scope>NUCLEOTIDE SEQUENCE [LARGE SCALE GENOMIC DNA]</scope>
</reference>
<feature type="domain" description="Penicillin-binding protein dimerisation" evidence="5">
    <location>
        <begin position="65"/>
        <end position="315"/>
    </location>
</feature>
<comment type="caution">
    <text evidence="6">The sequence shown here is derived from an EMBL/GenBank/DDBJ whole genome shotgun (WGS) entry which is preliminary data.</text>
</comment>
<evidence type="ECO:0000256" key="1">
    <source>
        <dbReference type="ARBA" id="ARBA00004370"/>
    </source>
</evidence>
<dbReference type="Gene3D" id="3.90.1310.10">
    <property type="entry name" value="Penicillin-binding protein 2a (Domain 2)"/>
    <property type="match status" value="1"/>
</dbReference>
<sequence length="689" mass="76367">MGAWSSRNATSGRYSVNYNGRLKLIMAVVFLLSGLLIGRLFYVAVWRNSEYLTAAADQHGLVTQIAPTRGKIYLRDNKDGIDKLYPLASNKELVTIYAVPRDIKDPQRLAEVLYEFFKKATIEKEVSELLDKQDKENLIMTANNLAVNPEVLAADPAYSAMREAKKQEVLTARKKEEVNKYLLALTKKNDPYEPLEKRVDMDLAKAFHLAASATWPVSLVPDDLEWTGSHLTSEKLDYKTGDPLQIPGIGYEKDSFRIYPEKNTAAQLIGYVSMEAENKNGDWGRHGRYGLEGFFDQELFGKFGALKTEKGSGGLTIPNDREFKAAQAGDDLILTLDRTIQFLVAEKIKTAVEKYKAESGSVIILEPNTGAVIAMNSYPDFNPNEYFKVDDVKYFNNPAVFDQYEPGSVFKAITMGAALNEGKVNPETTYNDTGQIMISGWPKPISNSDFQTKGAYGTVSMTVVLERSLNTGAVYAMRQIGDKKFAEYLERFGFGEKTGIELEGESTGNISSMKLKKIKEISAATASFGQGISVTPIQMVSAYAAIANGGYLVKPYVVAEIRSVNGNTLVTKSDKSKPVLKNFVAKSLAGMLVQVVENGHSKGAKLPGYWIAGKTGTAQLVDPGKRGYVKDAYNHTFIAFGPIEKPRFVILVRLKNPKGYVYAEETVVPVAKEIMEFMMNYWQVAKTRQ</sequence>
<dbReference type="PANTHER" id="PTHR30627">
    <property type="entry name" value="PEPTIDOGLYCAN D,D-TRANSPEPTIDASE"/>
    <property type="match status" value="1"/>
</dbReference>
<evidence type="ECO:0000256" key="3">
    <source>
        <dbReference type="SAM" id="Phobius"/>
    </source>
</evidence>
<dbReference type="InterPro" id="IPR005311">
    <property type="entry name" value="PBP_dimer"/>
</dbReference>
<evidence type="ECO:0000256" key="2">
    <source>
        <dbReference type="ARBA" id="ARBA00023136"/>
    </source>
</evidence>